<sequence>MKSAIEQLSTYKSVHLNPTNIKTHFVGIPLIIWAAFVMLNTIPFSLYSFESIGLELNVAVLFACGVLVYYFALNTKLALGLVLFILPVLYTSFLVSRMEQAWPIAIGVFVIGWIFQLIGHKYEKAKPAFIDDLNQLLIGPFFLMAELYFMLGLERDLDEAITPLARDKRRALTHAAKTEK</sequence>
<dbReference type="Proteomes" id="UP000474778">
    <property type="component" value="Unassembled WGS sequence"/>
</dbReference>
<feature type="transmembrane region" description="Helical" evidence="1">
    <location>
        <begin position="77"/>
        <end position="95"/>
    </location>
</feature>
<feature type="transmembrane region" description="Helical" evidence="1">
    <location>
        <begin position="21"/>
        <end position="46"/>
    </location>
</feature>
<dbReference type="GO" id="GO:0046521">
    <property type="term" value="P:sphingoid catabolic process"/>
    <property type="evidence" value="ECO:0007669"/>
    <property type="project" value="TreeGrafter"/>
</dbReference>
<dbReference type="Pfam" id="PF06127">
    <property type="entry name" value="Mpo1-like"/>
    <property type="match status" value="1"/>
</dbReference>
<dbReference type="EMBL" id="WRPA01000003">
    <property type="protein sequence ID" value="MXR68046.1"/>
    <property type="molecule type" value="Genomic_DNA"/>
</dbReference>
<evidence type="ECO:0000256" key="1">
    <source>
        <dbReference type="SAM" id="Phobius"/>
    </source>
</evidence>
<dbReference type="PANTHER" id="PTHR28026">
    <property type="entry name" value="DUF962 DOMAIN PROTEIN (AFU_ORTHOLOGUE AFUA_8G05310)"/>
    <property type="match status" value="1"/>
</dbReference>
<evidence type="ECO:0000313" key="2">
    <source>
        <dbReference type="EMBL" id="MXR68046.1"/>
    </source>
</evidence>
<comment type="caution">
    <text evidence="2">The sequence shown here is derived from an EMBL/GenBank/DDBJ whole genome shotgun (WGS) entry which is preliminary data.</text>
</comment>
<dbReference type="AlphaFoldDB" id="A0A6L7HUQ6"/>
<keyword evidence="3" id="KW-1185">Reference proteome</keyword>
<dbReference type="InterPro" id="IPR009305">
    <property type="entry name" value="Mpo1-like"/>
</dbReference>
<proteinExistence type="predicted"/>
<keyword evidence="1" id="KW-0812">Transmembrane</keyword>
<name>A0A6L7HUQ6_9GAMM</name>
<dbReference type="RefSeq" id="WP_160794029.1">
    <property type="nucleotide sequence ID" value="NZ_WRPA01000003.1"/>
</dbReference>
<reference evidence="2 3" key="1">
    <citation type="submission" date="2019-12" db="EMBL/GenBank/DDBJ databases">
        <title>Shewanella insulae sp. nov., isolated from a tidal flat.</title>
        <authorList>
            <person name="Yoon J.-H."/>
        </authorList>
    </citation>
    <scope>NUCLEOTIDE SEQUENCE [LARGE SCALE GENOMIC DNA]</scope>
    <source>
        <strain evidence="2 3">JBTF-M18</strain>
    </source>
</reference>
<feature type="transmembrane region" description="Helical" evidence="1">
    <location>
        <begin position="52"/>
        <end position="72"/>
    </location>
</feature>
<keyword evidence="1" id="KW-0472">Membrane</keyword>
<evidence type="ECO:0000313" key="3">
    <source>
        <dbReference type="Proteomes" id="UP000474778"/>
    </source>
</evidence>
<protein>
    <submittedName>
        <fullName evidence="2">DUF962 domain-containing protein</fullName>
    </submittedName>
</protein>
<dbReference type="PANTHER" id="PTHR28026:SF9">
    <property type="entry name" value="2-HYDROXY-PALMITIC ACID DIOXYGENASE MPO1"/>
    <property type="match status" value="1"/>
</dbReference>
<dbReference type="GO" id="GO:0016020">
    <property type="term" value="C:membrane"/>
    <property type="evidence" value="ECO:0007669"/>
    <property type="project" value="GOC"/>
</dbReference>
<gene>
    <name evidence="2" type="ORF">GNT65_05075</name>
</gene>
<keyword evidence="1" id="KW-1133">Transmembrane helix</keyword>
<organism evidence="2 3">
    <name type="scientific">Shewanella insulae</name>
    <dbReference type="NCBI Taxonomy" id="2681496"/>
    <lineage>
        <taxon>Bacteria</taxon>
        <taxon>Pseudomonadati</taxon>
        <taxon>Pseudomonadota</taxon>
        <taxon>Gammaproteobacteria</taxon>
        <taxon>Alteromonadales</taxon>
        <taxon>Shewanellaceae</taxon>
        <taxon>Shewanella</taxon>
    </lineage>
</organism>
<feature type="transmembrane region" description="Helical" evidence="1">
    <location>
        <begin position="101"/>
        <end position="119"/>
    </location>
</feature>
<accession>A0A6L7HUQ6</accession>